<dbReference type="SUPFAM" id="SSF56801">
    <property type="entry name" value="Acetyl-CoA synthetase-like"/>
    <property type="match status" value="4"/>
</dbReference>
<dbReference type="Gene3D" id="3.30.559.10">
    <property type="entry name" value="Chloramphenicol acetyltransferase-like domain"/>
    <property type="match status" value="6"/>
</dbReference>
<dbReference type="CDD" id="cd05930">
    <property type="entry name" value="A_NRPS"/>
    <property type="match status" value="2"/>
</dbReference>
<dbReference type="PROSITE" id="PS00455">
    <property type="entry name" value="AMP_BINDING"/>
    <property type="match status" value="3"/>
</dbReference>
<dbReference type="InterPro" id="IPR001242">
    <property type="entry name" value="Condensation_dom"/>
</dbReference>
<dbReference type="Gene3D" id="2.30.38.10">
    <property type="entry name" value="Luciferase, Domain 3"/>
    <property type="match status" value="4"/>
</dbReference>
<evidence type="ECO:0000256" key="5">
    <source>
        <dbReference type="ARBA" id="ARBA00023194"/>
    </source>
</evidence>
<feature type="compositionally biased region" description="Basic residues" evidence="6">
    <location>
        <begin position="5020"/>
        <end position="5029"/>
    </location>
</feature>
<protein>
    <submittedName>
        <fullName evidence="8">Non-ribosomal peptide synthase domain TIGR01720/amino acid adenylation domain-containing protein</fullName>
    </submittedName>
</protein>
<evidence type="ECO:0000256" key="6">
    <source>
        <dbReference type="SAM" id="MobiDB-lite"/>
    </source>
</evidence>
<dbReference type="FunFam" id="3.40.50.12780:FF:000012">
    <property type="entry name" value="Non-ribosomal peptide synthetase"/>
    <property type="match status" value="1"/>
</dbReference>
<feature type="region of interest" description="Disordered" evidence="6">
    <location>
        <begin position="5091"/>
        <end position="5205"/>
    </location>
</feature>
<dbReference type="InterPro" id="IPR025110">
    <property type="entry name" value="AMP-bd_C"/>
</dbReference>
<dbReference type="Gene3D" id="3.30.559.30">
    <property type="entry name" value="Nonribosomal peptide synthetase, condensation domain"/>
    <property type="match status" value="6"/>
</dbReference>
<dbReference type="FunFam" id="1.10.1200.10:FF:000005">
    <property type="entry name" value="Nonribosomal peptide synthetase 1"/>
    <property type="match status" value="1"/>
</dbReference>
<dbReference type="Pfam" id="PF13193">
    <property type="entry name" value="AMP-binding_C"/>
    <property type="match status" value="4"/>
</dbReference>
<keyword evidence="4" id="KW-0677">Repeat</keyword>
<dbReference type="GO" id="GO:0003824">
    <property type="term" value="F:catalytic activity"/>
    <property type="evidence" value="ECO:0007669"/>
    <property type="project" value="InterPro"/>
</dbReference>
<dbReference type="GO" id="GO:0072330">
    <property type="term" value="P:monocarboxylic acid biosynthetic process"/>
    <property type="evidence" value="ECO:0007669"/>
    <property type="project" value="UniProtKB-ARBA"/>
</dbReference>
<feature type="region of interest" description="Disordered" evidence="6">
    <location>
        <begin position="5020"/>
        <end position="5044"/>
    </location>
</feature>
<evidence type="ECO:0000256" key="3">
    <source>
        <dbReference type="ARBA" id="ARBA00022553"/>
    </source>
</evidence>
<feature type="region of interest" description="Disordered" evidence="6">
    <location>
        <begin position="3615"/>
        <end position="3636"/>
    </location>
</feature>
<dbReference type="GO" id="GO:0031177">
    <property type="term" value="F:phosphopantetheine binding"/>
    <property type="evidence" value="ECO:0007669"/>
    <property type="project" value="InterPro"/>
</dbReference>
<feature type="compositionally biased region" description="Pro residues" evidence="6">
    <location>
        <begin position="5138"/>
        <end position="5174"/>
    </location>
</feature>
<dbReference type="Gene3D" id="1.10.1200.10">
    <property type="entry name" value="ACP-like"/>
    <property type="match status" value="4"/>
</dbReference>
<evidence type="ECO:0000256" key="2">
    <source>
        <dbReference type="ARBA" id="ARBA00022450"/>
    </source>
</evidence>
<dbReference type="InterPro" id="IPR023213">
    <property type="entry name" value="CAT-like_dom_sf"/>
</dbReference>
<keyword evidence="5" id="KW-0045">Antibiotic biosynthesis</keyword>
<dbReference type="Proteomes" id="UP000183407">
    <property type="component" value="Unassembled WGS sequence"/>
</dbReference>
<dbReference type="Pfam" id="PF00501">
    <property type="entry name" value="AMP-binding"/>
    <property type="match status" value="4"/>
</dbReference>
<dbReference type="OrthoDB" id="2472181at2"/>
<feature type="compositionally biased region" description="Low complexity" evidence="6">
    <location>
        <begin position="5126"/>
        <end position="5137"/>
    </location>
</feature>
<dbReference type="Gene3D" id="3.40.50.980">
    <property type="match status" value="8"/>
</dbReference>
<evidence type="ECO:0000256" key="1">
    <source>
        <dbReference type="ARBA" id="ARBA00001957"/>
    </source>
</evidence>
<dbReference type="InterPro" id="IPR045851">
    <property type="entry name" value="AMP-bd_C_sf"/>
</dbReference>
<dbReference type="PROSITE" id="PS00012">
    <property type="entry name" value="PHOSPHOPANTETHEINE"/>
    <property type="match status" value="3"/>
</dbReference>
<dbReference type="SUPFAM" id="SSF52777">
    <property type="entry name" value="CoA-dependent acyltransferases"/>
    <property type="match status" value="12"/>
</dbReference>
<dbReference type="GO" id="GO:0043041">
    <property type="term" value="P:amino acid activation for nonribosomal peptide biosynthetic process"/>
    <property type="evidence" value="ECO:0007669"/>
    <property type="project" value="TreeGrafter"/>
</dbReference>
<evidence type="ECO:0000256" key="4">
    <source>
        <dbReference type="ARBA" id="ARBA00022737"/>
    </source>
</evidence>
<evidence type="ECO:0000313" key="8">
    <source>
        <dbReference type="EMBL" id="SEE87024.1"/>
    </source>
</evidence>
<reference evidence="9" key="1">
    <citation type="submission" date="2016-10" db="EMBL/GenBank/DDBJ databases">
        <authorList>
            <person name="Varghese N."/>
        </authorList>
    </citation>
    <scope>NUCLEOTIDE SEQUENCE [LARGE SCALE GENOMIC DNA]</scope>
    <source>
        <strain evidence="9">DSM 44719</strain>
    </source>
</reference>
<feature type="domain" description="Carrier" evidence="7">
    <location>
        <begin position="4866"/>
        <end position="4941"/>
    </location>
</feature>
<dbReference type="FunFam" id="1.10.1200.10:FF:000016">
    <property type="entry name" value="Non-ribosomal peptide synthase"/>
    <property type="match status" value="1"/>
</dbReference>
<dbReference type="InterPro" id="IPR010060">
    <property type="entry name" value="NRPS_synth"/>
</dbReference>
<evidence type="ECO:0000259" key="7">
    <source>
        <dbReference type="PROSITE" id="PS50075"/>
    </source>
</evidence>
<dbReference type="InterPro" id="IPR006162">
    <property type="entry name" value="Ppantetheine_attach_site"/>
</dbReference>
<dbReference type="InterPro" id="IPR036736">
    <property type="entry name" value="ACP-like_sf"/>
</dbReference>
<dbReference type="GO" id="GO:0044550">
    <property type="term" value="P:secondary metabolite biosynthetic process"/>
    <property type="evidence" value="ECO:0007669"/>
    <property type="project" value="TreeGrafter"/>
</dbReference>
<dbReference type="NCBIfam" id="TIGR01733">
    <property type="entry name" value="AA-adenyl-dom"/>
    <property type="match status" value="3"/>
</dbReference>
<gene>
    <name evidence="8" type="ORF">SAMN04490220_8857</name>
</gene>
<accession>A0A1H5MCK5</accession>
<dbReference type="NCBIfam" id="NF003417">
    <property type="entry name" value="PRK04813.1"/>
    <property type="match status" value="4"/>
</dbReference>
<dbReference type="FunFam" id="3.40.50.980:FF:000001">
    <property type="entry name" value="Non-ribosomal peptide synthetase"/>
    <property type="match status" value="2"/>
</dbReference>
<proteinExistence type="predicted"/>
<dbReference type="UniPathway" id="UPA00011"/>
<evidence type="ECO:0000313" key="9">
    <source>
        <dbReference type="Proteomes" id="UP000183407"/>
    </source>
</evidence>
<dbReference type="InterPro" id="IPR020806">
    <property type="entry name" value="PKS_PP-bd"/>
</dbReference>
<dbReference type="NCBIfam" id="TIGR01720">
    <property type="entry name" value="NRPS-para261"/>
    <property type="match status" value="1"/>
</dbReference>
<dbReference type="GO" id="GO:0017000">
    <property type="term" value="P:antibiotic biosynthetic process"/>
    <property type="evidence" value="ECO:0007669"/>
    <property type="project" value="UniProtKB-KW"/>
</dbReference>
<feature type="domain" description="Carrier" evidence="7">
    <location>
        <begin position="2278"/>
        <end position="2353"/>
    </location>
</feature>
<dbReference type="Pfam" id="PF00550">
    <property type="entry name" value="PP-binding"/>
    <property type="match status" value="4"/>
</dbReference>
<dbReference type="Gene3D" id="3.30.300.30">
    <property type="match status" value="4"/>
</dbReference>
<organism evidence="8 9">
    <name type="scientific">Rhodococcus jostii</name>
    <dbReference type="NCBI Taxonomy" id="132919"/>
    <lineage>
        <taxon>Bacteria</taxon>
        <taxon>Bacillati</taxon>
        <taxon>Actinomycetota</taxon>
        <taxon>Actinomycetes</taxon>
        <taxon>Mycobacteriales</taxon>
        <taxon>Nocardiaceae</taxon>
        <taxon>Rhodococcus</taxon>
    </lineage>
</organism>
<sequence>MDTTNSSGATARSRHDAFPLSPAQRGIWLAQRLAPDVPMCIAQYVEFRGALDLDALDDASVTAGREFQSAFLRVFEIDGVPFQAVDPTIELSTGYVDLAGTTDPVAAAHGWMERDYTAPLDPTRDLLATSTVLRVGHEHYLWYSRIHHVALDGHGAMTLVNRIAALYTARVEERTPEPGKAADLQTLHRLDEQYRSSPRFASDRAYWRDRLAAIDSGSSLSSRSARAVAKSTLVAAPLASSTTDRLLGSGVPPAAAVAAAFGTYLSRMTGRDAVLVDLPVSGRTTTLLRQSGGMLVGIVPLQVFTEPDDTVAALTRRVHSEVLRALRHQRFTLEDIRRDADVPDALSGPMINVMLFHPRIQLGPITGDFHVVTSGPVDDLLVDVYRTGSAGQMVVEFRGNPHRYTDDELAEHHRSFVALLDEFLAADPDEPVAAIHPETAAEGVRRRAHTINLDYWRTALADLPRSPVLPHDHAPQDASAATRWGHVGTHLPADLHRRLAVLGKECPFAPFTVVHAALGALLARVGGTGDIVVGTPAGEHGWPLILRTRVDATESFTALLEQVRAVELQAFRHADVAFDEVTAALGLLHGREDLPFQVGFDCASVDDSPRPYPYTDDGADLWILCAEHAGDTGIDLGLTFAQDIFEPTTIRAVADRLVRLLEQVTADPDVAVGDLDLLSPAERLRLAPARGDPGVTPRTLPDILSSAVQRTPDAVAVLDGLDVLTYRRLDDASTRLARMLTARGAGPETVVAVALPRSASFVRALWAVAKAGAAFLPVDPGYPRARVTHMLTDSGAVLGITDEHHRTLLPPDVEWIELDDPEVERELSGWGTSPVLDRDRRRPLRWDHPAYLIYTSGTTGVPKGVVVPHRGIANLVAAQRDSLDVTASDRVAQFASPSFDASLFELLAAFGSGARVVVVPPGVVGGTALEELLTHQRVTHAVLTPTTLATLDPGHLTELSHLTVAGEACSPELASRWAAGRRLVNAYGPTEATIMSTLGEPMTPGGPVDLGAPVRGFASAVLDERLHPVPPGTTGELYLGGPGLARGYRNRAGLDATRFVAAPFGPPGARMYRTGDLVRWRRMSERPDPGDLALEYVGRSDFQVKIRGFRIELGEIEAALRADPAVGFAVAVVETGSDTDGSAVVAYVLPTADRPVDPGRLRLRLARTLPAYMLPVAIVTLDSIPRMPSGKLDRAALPRPSYVSSGAGRRMPRTSTEGAVAAVFETVLGITGVGATDDYVDLGGNSLTATRVVARLDAALDTVLDVRDLFEHPSVESLAAEIDNRRGRGSGRPVLRRFPRPAAIPLSPAQERMWFVNQYDTLSPAYDIPLIVRLTGHLDLDALVATIGDVVGRHESLRTVYPVSDDGPHQVILPAERATPEIDVVRVDGTEDLDAYLARSASVRFDVTADVPLRATLLTVSDTEHVLALVLHHIAADAASTSPLARDVTVAYRARIEGHVPSWEPLAVQYADYALWQRELLGRVTDPGSLASRQLDYWTEALRGAPPLLAVPTDRPRPQRQSAGGGRVEFRLSPAMHAAVRALSRTCTSTVFITMHAALAVVLARLADTDDVCIGTPVAGRGEPALDDVVGMFVNTLVLRTRIQPSAGFADLVRTVRDVDLAAFGHADYPFEKLVEALEPERAVGRTPLFQVLLEFRNVLVSGHETQSLDLPGLHAEAVDYDAGIAKFELQVYLTETFTDDGTPNGIDGGIVYVTDLYESATVRRIADRFVRTLEIVTADPDSAVGAIDLLTASERANALASWREPPAPGPTTTLAAEFARVAARQPTAGAVTFAGDTLSYGALADRANRLARLLITYGVGPEQLVALAVPRSTDYAVATLAVLTAGGVCMPVDPEHSTPETISRIVAGTHPTVVLTTEKVDTLLRSGHVRTLVLDAPGTLADLSRRSGGPLTDEERLAGTCAATTAYVVYTAGSTAAPTPVSISHGAILSALTDHEHAFTSDDVWAMIRSLVTDFTILSSWGAFLHGGRLVIVDGATECAPGTLRALLRREQVTVLPESPTAYETISRAPHSTADDDALRVILLTGEPVDLTRARGPVAGIYASTETGPLFAPSATDHPHTAAVEYRAASGGRFAVLDDRLNLVPPGVIGELYVGGSALARGYHDLPATTSTRFVASPFGPPGERMVRTGDAARATPEGGLIILERRDFQAGRRGYRIPLDGIDRVLSGHPHVAAAATVDHTPRIGDPVLVSYVVPNTGAAADSDVIREYAAMILPRVWVPGTVVILDRLPIAATGEVDVDKLPVSESLLRTPVYRAPATPVEETVATVFAQVLGVAGVGVDDNFFELGGTSLAAAKVVARVGSALGTRLGIRSLFEAPTVRGIAAVLDRSEVQPDRPVLRARVHSEPAPVSFAQQRMWFVNQFDVTSSVYNVPMVVRVTGDLDAEALRAALADVVARHESLRTVYPLAENGPVQVVVPTENVPIDLTPIPVADEAYLPRLVDDLVSEGFDVTTRPPVRTRLWQLDHHDHVLALVVHHIVADGSSLAPLARDLGAAYAARRENRAPTWEPLSVQFSDYAVWQREILGSTTDPASPVTWQLDYWHTALADLPERMELPADRPRPATASHRAAAVPFTLPATPHRRLAGLARARDVTTFVVVHAALAVLLSRLAGTDDVVVGTPTAGRGEQELDPLVGMFVGTLVLRATIDSESTFGSVLTTVRNTDLAAFAHADVPFETLVDELHPPRSASSHPLFQTMLSFQNIEPPRLQLPGLTVEAVDLDPRVSPFDLNIVVRERRSADGQEAGIDGQVVYATDLFDAATIRAFADRLLRVITAVLADPDVVVGDIDLLDDTERSLVLDRWNATAHEVDATTVVDLFGMRVAATPDAVAVRCEDRTLTYAQLDTWSTRLARVLLAAGVGPDSVVALVIPRSFDMLAAMYAVVKSGAAVLPLDPRHPADRIASLIESSSPAVVLTVGDAAPPVPRGVPVIRLDHMDLADVDASPVTDADRIVPLRPDNLAYVVYTSGSTGKPKGVAISHSAITNQLAWTRTRLPLGDDDRTIQKAPIAFDVAIWECFASVCAGSLLVLLPPQRQLDLDHLSGLLDESQITLVEFVPSLLDVFVNDHRHAFPESLRRVLTGGEPISVRTAQSVLSRGVRLGNMYGPAEAAVTTTYEDVDPGDAVLTVPIGTPVWNTQVYVLDGRLHPVVAGGTGEMYLGGAQLARGYLRRPALTCAHFVANPFGGAGSRMYRTGDLARRRRDGVLEYRGRTDFQIQLHGYRVEPGEVEAALLRHPAVAQAVVVLRRDRNGADHLVAYIVGVPGAQITEHELIDHTLPTLPSHMVPSAVVTLSALPLTTHGKVDRDALPAVDFASRAAEFRPAGTAIEETLVELFGDVLGVDTVGVDDSFFALGGDSIMAIQLVARAKAAGLALTPRDVFEHRTIGRLARVAETNPEPTPSLPELPGGGVGTFPLPPAARWLLERGGDLDTYCQAVLLTAPPELTTDTLTATVQTVLDHHDMLRARLHRGDTDDDTVLEIPPTATVPAAPLITHVAVETHSDNDLAAMARTQLDAAAHRLDPENGIMAQFVWLDPGTQPGHLLITIHHLAIDGVSWRILIPDLAAAHHAHTTGTTPTLPPTTTSARTYTHALTHTTTHHTHELPHWHTTLTTPDPPLGTRPLDPTHDTENTTHHTTIELPPHTTHTLLTTLDPTYHCTIEDALLTALALAVTTWRHRHHTPTHTLLVTIEGHGRNNPHIPTADLTRTVGWFTTIHPALLDLTDIDLPNALTGGPATGHALTTIKEQLRTTPDHGTGYGPLRYLNPHTATQIRNLPQPQTTLNYLGRFDYPAATPDTGWIPVEGVDLGRPPSNLAAPAVLGIDAATVVVGGTEHLTATWSYVTGVLSAADVTELTDLWTSALTAIADHTSRPGAGHLTPSDLDLVHLDQPTLDALHHDYPTLTDVWPLTPLQAGLLFHAELGDPAADAYLVQLVLDISGPLDADRLRDAAHTLLGRHPNLGAAFTHTADGTPVQVVTTAALAWAHHDVTTAHHPAAVLDNVLAADRAAPFDPAEPPLLRFTLVTTGPDDHHLALTNHHLILDGWSTPLLLHELLHLYEHHADPGALPPVRPYRDFLEWLGTRDISASVAAWNQALDGVEEPTRLVPGLDPHREPGPCSERVASLTAEQTEALRTLARTHNLTLHTIINTAWALVLATHTGTTDITFGTTVSGRPPHIPHIENMIGLFINTIPVRITLHPTDTLTTLLHHTHTTHTQLLDHHHLPLTHIPHPHATTFDTLTVHENYPHHTNPSPTDLTITTTSATDATHYPLALALATTTDERLWLRGIYQCDVFDAPAVDAILGQVTRVLVAMGKDASQPVSRVSILDADEQRALVPVCGEVADEPRTLQKILADAVARAPDAVAVVDGDRRLTYVELEARASLVADRLVETGVGPESVVAVAIPRSLESVLAVWAVAGTGAAFVPVDPTYPQTRIQHMLTDSGVRVGLTTSSRRDALPDTVTWIELEDTSAARSPCTHDSGARTTHTTRLDNAAYLIYTSGSTGLPKGVAVGHRGLNSLATTLRDHTGVTAASRVAHFASPSFDASILEYLLTWSAGATAVIVPATIYGGEELRRHLGDSRVTHAFLTPTTLADLDPRGLNDLDCVVTGGEKYTPEVIRRWSPHCRLINAYGPTESTVVADVSDAPAARGANVIGGPIRGVTEVVLDPRLQPVPLRARGELYITGDAIARGYHGKPALTAARFVADPFGPPGGRMYRSGDVVRWTTRHAGSAVLEYLGRSDSQVKVRGHRIELGEIDAVLSGHPAVTFCATLSSADGPDATLVSYVTTTGEAGSRELRDYLASRLPAQLVPSAVVPIDVIPRTPSGKLDRDALRTLRSTPRPVQPSAATPLEQTVADTLAATLDLSSLGVDDDFFAAGGHSLTATRAVARVNATLHTDLAVRSLFDAPTPRALARLIRDDTGSEPRPPLTAAARDPEFAPLSPAQQRIWFLNQYDTTTPTYNIPLTLHLTGHLDTTALHHALTDLIHRHQPLHTTYPLHHGHPTQHIHPHPTTPPLTPTPTTQTQLPQHITQDTTQPFDLTTDTPLHTHLYQLDNTHHTLTLVLHHIAADGHSLTPSPTTSPPPTPPTPTTNHPTSHPSPSPTPTTPTGNTNSSAHPTTPPPPPKPKPPTGPPHSPTSPTPSPSPPTDPDPPTAPTTGSRSASRSPPTCIAACMRSRGAPGRPRS</sequence>
<name>A0A1H5MCK5_RHOJO</name>
<dbReference type="EMBL" id="FNTL01000005">
    <property type="protein sequence ID" value="SEE87024.1"/>
    <property type="molecule type" value="Genomic_DNA"/>
</dbReference>
<dbReference type="CDD" id="cd19540">
    <property type="entry name" value="LCL_NRPS-like"/>
    <property type="match status" value="2"/>
</dbReference>
<keyword evidence="2" id="KW-0596">Phosphopantetheine</keyword>
<comment type="cofactor">
    <cofactor evidence="1">
        <name>pantetheine 4'-phosphate</name>
        <dbReference type="ChEBI" id="CHEBI:47942"/>
    </cofactor>
</comment>
<dbReference type="SMART" id="SM00823">
    <property type="entry name" value="PKS_PP"/>
    <property type="match status" value="4"/>
</dbReference>
<dbReference type="PANTHER" id="PTHR45527:SF1">
    <property type="entry name" value="FATTY ACID SYNTHASE"/>
    <property type="match status" value="1"/>
</dbReference>
<feature type="domain" description="Carrier" evidence="7">
    <location>
        <begin position="3342"/>
        <end position="3416"/>
    </location>
</feature>
<dbReference type="GO" id="GO:0008610">
    <property type="term" value="P:lipid biosynthetic process"/>
    <property type="evidence" value="ECO:0007669"/>
    <property type="project" value="UniProtKB-ARBA"/>
</dbReference>
<dbReference type="InterPro" id="IPR010071">
    <property type="entry name" value="AA_adenyl_dom"/>
</dbReference>
<feature type="compositionally biased region" description="Pro residues" evidence="6">
    <location>
        <begin position="5099"/>
        <end position="5109"/>
    </location>
</feature>
<dbReference type="PANTHER" id="PTHR45527">
    <property type="entry name" value="NONRIBOSOMAL PEPTIDE SYNTHETASE"/>
    <property type="match status" value="1"/>
</dbReference>
<feature type="domain" description="Carrier" evidence="7">
    <location>
        <begin position="1211"/>
        <end position="1286"/>
    </location>
</feature>
<dbReference type="GO" id="GO:0005737">
    <property type="term" value="C:cytoplasm"/>
    <property type="evidence" value="ECO:0007669"/>
    <property type="project" value="TreeGrafter"/>
</dbReference>
<keyword evidence="3" id="KW-0597">Phosphoprotein</keyword>
<dbReference type="InterPro" id="IPR009081">
    <property type="entry name" value="PP-bd_ACP"/>
</dbReference>
<dbReference type="InterPro" id="IPR020845">
    <property type="entry name" value="AMP-binding_CS"/>
</dbReference>
<dbReference type="InterPro" id="IPR000873">
    <property type="entry name" value="AMP-dep_synth/lig_dom"/>
</dbReference>
<dbReference type="SUPFAM" id="SSF47336">
    <property type="entry name" value="ACP-like"/>
    <property type="match status" value="4"/>
</dbReference>
<dbReference type="PROSITE" id="PS50075">
    <property type="entry name" value="CARRIER"/>
    <property type="match status" value="4"/>
</dbReference>
<dbReference type="Pfam" id="PF00668">
    <property type="entry name" value="Condensation"/>
    <property type="match status" value="7"/>
</dbReference>